<dbReference type="AlphaFoldDB" id="A0A1Q3A2M3"/>
<protein>
    <submittedName>
        <fullName evidence="2">Uncharacterized protein</fullName>
    </submittedName>
</protein>
<dbReference type="OrthoDB" id="4052116at2759"/>
<evidence type="ECO:0000313" key="3">
    <source>
        <dbReference type="Proteomes" id="UP000187013"/>
    </source>
</evidence>
<sequence length="348" mass="39899">MQYIPPSQRLFNARHKVTRKDLVEDWDQLLDVDVDYGLYGVPLIGSRRRTGSSSGSDTSSIFSDLSGDSSIMDVYSRMQDNLSIEYVIQDNKKKILREEEALSLLEQSGGGRSRAKHELQRLKEENRSLLRRRDLLDARWNQIRFSPYLLMEAKRDGLYWFGLPSDLRIHIYECCLDDVPVPAPDRFLNALKDCVPNEPLALQVFANLQNRQSLSSHAAIPNAKIQSKFPGLHFHLQNTLKLNVFEDFVKPLIFHSLCHALEQHAADGVALELLDILVLSMPHQELDTVLLDDFLMNVLAQTHHKFFGDESAQVRRQVVEIKFDLIELLESMRQTKADSLQPVRPLPT</sequence>
<proteinExistence type="predicted"/>
<dbReference type="Proteomes" id="UP000187013">
    <property type="component" value="Unassembled WGS sequence"/>
</dbReference>
<comment type="caution">
    <text evidence="2">The sequence shown here is derived from an EMBL/GenBank/DDBJ whole genome shotgun (WGS) entry which is preliminary data.</text>
</comment>
<gene>
    <name evidence="2" type="ORF">ZYGR_0S00520</name>
</gene>
<reference evidence="2 3" key="1">
    <citation type="submission" date="2016-08" db="EMBL/GenBank/DDBJ databases">
        <title>Draft genome sequence of allopolyploid Zygosaccharomyces rouxii.</title>
        <authorList>
            <person name="Watanabe J."/>
            <person name="Uehara K."/>
            <person name="Mogi Y."/>
            <person name="Tsukioka Y."/>
        </authorList>
    </citation>
    <scope>NUCLEOTIDE SEQUENCE [LARGE SCALE GENOMIC DNA]</scope>
    <source>
        <strain evidence="2 3">NBRC 110957</strain>
    </source>
</reference>
<dbReference type="eggNOG" id="ENOG502RZ58">
    <property type="taxonomic scope" value="Eukaryota"/>
</dbReference>
<dbReference type="EMBL" id="BDGX01000019">
    <property type="protein sequence ID" value="GAV49919.1"/>
    <property type="molecule type" value="Genomic_DNA"/>
</dbReference>
<evidence type="ECO:0000313" key="2">
    <source>
        <dbReference type="EMBL" id="GAV49919.1"/>
    </source>
</evidence>
<organism evidence="2 3">
    <name type="scientific">Zygosaccharomyces rouxii</name>
    <dbReference type="NCBI Taxonomy" id="4956"/>
    <lineage>
        <taxon>Eukaryota</taxon>
        <taxon>Fungi</taxon>
        <taxon>Dikarya</taxon>
        <taxon>Ascomycota</taxon>
        <taxon>Saccharomycotina</taxon>
        <taxon>Saccharomycetes</taxon>
        <taxon>Saccharomycetales</taxon>
        <taxon>Saccharomycetaceae</taxon>
        <taxon>Zygosaccharomyces</taxon>
    </lineage>
</organism>
<evidence type="ECO:0000256" key="1">
    <source>
        <dbReference type="SAM" id="Coils"/>
    </source>
</evidence>
<feature type="coiled-coil region" evidence="1">
    <location>
        <begin position="112"/>
        <end position="139"/>
    </location>
</feature>
<keyword evidence="1" id="KW-0175">Coiled coil</keyword>
<accession>A0A1Q3A2M3</accession>
<name>A0A1Q3A2M3_ZYGRO</name>